<evidence type="ECO:0000256" key="3">
    <source>
        <dbReference type="ARBA" id="ARBA00023027"/>
    </source>
</evidence>
<dbReference type="Pfam" id="PF02826">
    <property type="entry name" value="2-Hacid_dh_C"/>
    <property type="match status" value="1"/>
</dbReference>
<dbReference type="Proteomes" id="UP000094795">
    <property type="component" value="Unassembled WGS sequence"/>
</dbReference>
<comment type="similarity">
    <text evidence="1 4">Belongs to the D-isomer specific 2-hydroxyacid dehydrogenase family.</text>
</comment>
<dbReference type="RefSeq" id="WP_066174687.1">
    <property type="nucleotide sequence ID" value="NZ_LQZT01000001.1"/>
</dbReference>
<gene>
    <name evidence="7" type="ORF">AWJ14_11470</name>
</gene>
<dbReference type="InterPro" id="IPR050418">
    <property type="entry name" value="D-iso_2-hydroxyacid_DH_PdxB"/>
</dbReference>
<dbReference type="InterPro" id="IPR029753">
    <property type="entry name" value="D-isomer_DH_CS"/>
</dbReference>
<dbReference type="SUPFAM" id="SSF51735">
    <property type="entry name" value="NAD(P)-binding Rossmann-fold domains"/>
    <property type="match status" value="1"/>
</dbReference>
<keyword evidence="8" id="KW-1185">Reference proteome</keyword>
<name>A0A1C1Z1K0_9HYPH</name>
<evidence type="ECO:0000256" key="1">
    <source>
        <dbReference type="ARBA" id="ARBA00005854"/>
    </source>
</evidence>
<dbReference type="Pfam" id="PF00389">
    <property type="entry name" value="2-Hacid_dh"/>
    <property type="match status" value="1"/>
</dbReference>
<evidence type="ECO:0000256" key="4">
    <source>
        <dbReference type="RuleBase" id="RU003719"/>
    </source>
</evidence>
<dbReference type="FunFam" id="3.40.50.720:FF:000203">
    <property type="entry name" value="D-3-phosphoglycerate dehydrogenase (SerA)"/>
    <property type="match status" value="1"/>
</dbReference>
<dbReference type="GO" id="GO:0016616">
    <property type="term" value="F:oxidoreductase activity, acting on the CH-OH group of donors, NAD or NADP as acceptor"/>
    <property type="evidence" value="ECO:0007669"/>
    <property type="project" value="InterPro"/>
</dbReference>
<evidence type="ECO:0000313" key="7">
    <source>
        <dbReference type="EMBL" id="OCW59613.1"/>
    </source>
</evidence>
<feature type="domain" description="D-isomer specific 2-hydroxyacid dehydrogenase catalytic" evidence="5">
    <location>
        <begin position="5"/>
        <end position="316"/>
    </location>
</feature>
<sequence length="332" mass="34788">MSRTVLVTRTRIHPEAVTMLNENGFECLFSPPYASGEEVVRVAREARVDAIMVSQGRITREVMAASSALKVVVKHGSGVNNINLAAAEDLGIPVYRAVGANARSVAEHAIALMLSLLKSLPHLDKATKGGQWLKSSFVGRDIRGARLALVGLGEIGREVATLARGLGMEISAFDPGCDAAAREALGRDDIKVVDAIEDMLADADVVSLHCPLTPATHHLVNRSFLARLKPEAVLVNTARGGIVDEEALAEALFAGTLAGAGIDSFEQEPPAPDLALWAAPNLIVSPHAAGLTPGAERAMATMAAQLIIDHLAGKPVPPKFHAKAAALGGLQE</sequence>
<dbReference type="InterPro" id="IPR006139">
    <property type="entry name" value="D-isomer_2_OHA_DH_cat_dom"/>
</dbReference>
<reference evidence="7 8" key="1">
    <citation type="submission" date="2015-12" db="EMBL/GenBank/DDBJ databases">
        <authorList>
            <person name="Shamseldin A."/>
            <person name="Moawad H."/>
            <person name="Abd El-Rahim W.M."/>
            <person name="Sadowsky M.J."/>
        </authorList>
    </citation>
    <scope>NUCLEOTIDE SEQUENCE [LARGE SCALE GENOMIC DNA]</scope>
    <source>
        <strain evidence="7 8">JC234</strain>
    </source>
</reference>
<keyword evidence="3" id="KW-0520">NAD</keyword>
<dbReference type="OrthoDB" id="9793626at2"/>
<organism evidence="7 8">
    <name type="scientific">Hoeflea olei</name>
    <dbReference type="NCBI Taxonomy" id="1480615"/>
    <lineage>
        <taxon>Bacteria</taxon>
        <taxon>Pseudomonadati</taxon>
        <taxon>Pseudomonadota</taxon>
        <taxon>Alphaproteobacteria</taxon>
        <taxon>Hyphomicrobiales</taxon>
        <taxon>Rhizobiaceae</taxon>
        <taxon>Hoeflea</taxon>
    </lineage>
</organism>
<dbReference type="SUPFAM" id="SSF52283">
    <property type="entry name" value="Formate/glycerate dehydrogenase catalytic domain-like"/>
    <property type="match status" value="1"/>
</dbReference>
<dbReference type="PANTHER" id="PTHR43761:SF1">
    <property type="entry name" value="D-ISOMER SPECIFIC 2-HYDROXYACID DEHYDROGENASE CATALYTIC DOMAIN-CONTAINING PROTEIN-RELATED"/>
    <property type="match status" value="1"/>
</dbReference>
<dbReference type="PANTHER" id="PTHR43761">
    <property type="entry name" value="D-ISOMER SPECIFIC 2-HYDROXYACID DEHYDROGENASE FAMILY PROTEIN (AFU_ORTHOLOGUE AFUA_1G13630)"/>
    <property type="match status" value="1"/>
</dbReference>
<evidence type="ECO:0000259" key="5">
    <source>
        <dbReference type="Pfam" id="PF00389"/>
    </source>
</evidence>
<dbReference type="InterPro" id="IPR036291">
    <property type="entry name" value="NAD(P)-bd_dom_sf"/>
</dbReference>
<dbReference type="STRING" id="1480615.AWJ14_11470"/>
<dbReference type="AlphaFoldDB" id="A0A1C1Z1K0"/>
<evidence type="ECO:0000259" key="6">
    <source>
        <dbReference type="Pfam" id="PF02826"/>
    </source>
</evidence>
<accession>A0A1C1Z1K0</accession>
<evidence type="ECO:0000256" key="2">
    <source>
        <dbReference type="ARBA" id="ARBA00023002"/>
    </source>
</evidence>
<dbReference type="PROSITE" id="PS00670">
    <property type="entry name" value="D_2_HYDROXYACID_DH_2"/>
    <property type="match status" value="1"/>
</dbReference>
<dbReference type="InterPro" id="IPR006140">
    <property type="entry name" value="D-isomer_DH_NAD-bd"/>
</dbReference>
<proteinExistence type="inferred from homology"/>
<dbReference type="Gene3D" id="3.40.50.720">
    <property type="entry name" value="NAD(P)-binding Rossmann-like Domain"/>
    <property type="match status" value="2"/>
</dbReference>
<comment type="caution">
    <text evidence="7">The sequence shown here is derived from an EMBL/GenBank/DDBJ whole genome shotgun (WGS) entry which is preliminary data.</text>
</comment>
<dbReference type="EMBL" id="LQZT01000001">
    <property type="protein sequence ID" value="OCW59613.1"/>
    <property type="molecule type" value="Genomic_DNA"/>
</dbReference>
<protein>
    <recommendedName>
        <fullName evidence="9">Hydroxyacid dehydrogenase</fullName>
    </recommendedName>
</protein>
<evidence type="ECO:0008006" key="9">
    <source>
        <dbReference type="Google" id="ProtNLM"/>
    </source>
</evidence>
<evidence type="ECO:0000313" key="8">
    <source>
        <dbReference type="Proteomes" id="UP000094795"/>
    </source>
</evidence>
<feature type="domain" description="D-isomer specific 2-hydroxyacid dehydrogenase NAD-binding" evidence="6">
    <location>
        <begin position="110"/>
        <end position="289"/>
    </location>
</feature>
<dbReference type="CDD" id="cd12173">
    <property type="entry name" value="PGDH_4"/>
    <property type="match status" value="1"/>
</dbReference>
<dbReference type="GO" id="GO:0051287">
    <property type="term" value="F:NAD binding"/>
    <property type="evidence" value="ECO:0007669"/>
    <property type="project" value="InterPro"/>
</dbReference>
<keyword evidence="2 4" id="KW-0560">Oxidoreductase</keyword>